<dbReference type="Pfam" id="PF00072">
    <property type="entry name" value="Response_reg"/>
    <property type="match status" value="1"/>
</dbReference>
<dbReference type="Gene3D" id="1.10.287.130">
    <property type="match status" value="1"/>
</dbReference>
<evidence type="ECO:0000259" key="8">
    <source>
        <dbReference type="PROSITE" id="PS50109"/>
    </source>
</evidence>
<dbReference type="GO" id="GO:0000155">
    <property type="term" value="F:phosphorelay sensor kinase activity"/>
    <property type="evidence" value="ECO:0007669"/>
    <property type="project" value="InterPro"/>
</dbReference>
<dbReference type="Gene3D" id="3.30.450.20">
    <property type="entry name" value="PAS domain"/>
    <property type="match status" value="3"/>
</dbReference>
<dbReference type="InterPro" id="IPR001789">
    <property type="entry name" value="Sig_transdc_resp-reg_receiver"/>
</dbReference>
<dbReference type="Pfam" id="PF00512">
    <property type="entry name" value="HisKA"/>
    <property type="match status" value="1"/>
</dbReference>
<dbReference type="SUPFAM" id="SSF55785">
    <property type="entry name" value="PYP-like sensor domain (PAS domain)"/>
    <property type="match status" value="3"/>
</dbReference>
<evidence type="ECO:0000256" key="1">
    <source>
        <dbReference type="ARBA" id="ARBA00000085"/>
    </source>
</evidence>
<dbReference type="PROSITE" id="PS50112">
    <property type="entry name" value="PAS"/>
    <property type="match status" value="1"/>
</dbReference>
<proteinExistence type="predicted"/>
<evidence type="ECO:0000313" key="12">
    <source>
        <dbReference type="Proteomes" id="UP000438699"/>
    </source>
</evidence>
<keyword evidence="12" id="KW-1185">Reference proteome</keyword>
<evidence type="ECO:0000259" key="9">
    <source>
        <dbReference type="PROSITE" id="PS50110"/>
    </source>
</evidence>
<sequence>MNTALSISIASWWFVTALHTNAFAQVAAEPHGLFEAHLDAIFIMIVLFMALLGTIIFLWLASKRTRKAELQLKAETEKYADLFRHASEGIVLVDRDGRIQDINPRASAILGIVPDQVQGVSGASIIHPDDGAITPEQRLRLDAGMAMRATRRIRTKTGSYVPVEVSVKHISKSLTQILIHDLSEAERARIKLEDANRELAGMYEQVAAANDQLSAANRDLHYEIEARNRAEQDLREREALFDSVLRAAPLGIGMVRNRVVGWTNRTLQTMLGYSGEQLMNMPARQLYEDEDEFRRVGEVKHPQIAKNEFGSVETRMVTSRGKVLEVLLSSGTIKRGDMDAGLIFTVQDLSALRTAQKETRTLREVLFRDSSVAQLLLVPETGEILDANRAAADFFALPHEKLAGMNVDGLLRANGTTPNSAIEQTARAGGTAQFRCGPDERERVLETRAEDFDMQGKRVRHMTVHDVSERQKTQDALLLAKNLAEDASRMKNEFLANMSHEVRTPLNGMLGMLQLLLDTRLNSEQIDLVDAAMQSGRGLNTLLNDLLDFSMIEAGRLPLKSTDFDLRHLLENITMVFRRQCLEKQIRLGLEIDDDVPGHVHGDKGRLRQILFNLTGNAVKFTDSGSVTIRAASLETHSKSDFRVMFTVEDSGIGIDDEKLDQVFEPFTQADGSMTRQYEGAGLGLSIVRRLASFMNGSVAAESWPGSGTAMHVVLPFSRPREKSRPEAVLSPPAEQNRQKRILIAEDNRINSIAAKRFVEKIGYEASCVADGGEVIERLRAERFDGVLMDVQMPAMSGTEATRLIRSDTSGDFDPAIPIIAMTAHAMAGDRERFLEQGMTAYLAKPVSYAELAKTLEKHV</sequence>
<keyword evidence="7" id="KW-0472">Membrane</keyword>
<dbReference type="InterPro" id="IPR000014">
    <property type="entry name" value="PAS"/>
</dbReference>
<dbReference type="AlphaFoldDB" id="A0A6N6N2C6"/>
<dbReference type="SMART" id="SM00388">
    <property type="entry name" value="HisKA"/>
    <property type="match status" value="1"/>
</dbReference>
<feature type="domain" description="Histidine kinase" evidence="8">
    <location>
        <begin position="497"/>
        <end position="719"/>
    </location>
</feature>
<dbReference type="EC" id="2.7.13.3" evidence="2"/>
<dbReference type="Pfam" id="PF02518">
    <property type="entry name" value="HATPase_c"/>
    <property type="match status" value="1"/>
</dbReference>
<keyword evidence="3 5" id="KW-0597">Phosphoprotein</keyword>
<dbReference type="InterPro" id="IPR003594">
    <property type="entry name" value="HATPase_dom"/>
</dbReference>
<dbReference type="PANTHER" id="PTHR45339:SF1">
    <property type="entry name" value="HYBRID SIGNAL TRANSDUCTION HISTIDINE KINASE J"/>
    <property type="match status" value="1"/>
</dbReference>
<evidence type="ECO:0000313" key="11">
    <source>
        <dbReference type="EMBL" id="KAB1441727.1"/>
    </source>
</evidence>
<dbReference type="Gene3D" id="3.30.565.10">
    <property type="entry name" value="Histidine kinase-like ATPase, C-terminal domain"/>
    <property type="match status" value="1"/>
</dbReference>
<evidence type="ECO:0000256" key="7">
    <source>
        <dbReference type="SAM" id="Phobius"/>
    </source>
</evidence>
<reference evidence="11 12" key="1">
    <citation type="journal article" date="2017" name="Int. J. Syst. Evol. Microbiol.">
        <title>Desulfovibrio senegalensis sp. nov., a mesophilic sulfate reducer isolated from marine sediment.</title>
        <authorList>
            <person name="Thioye A."/>
            <person name="Gam Z.B.A."/>
            <person name="Mbengue M."/>
            <person name="Cayol J.L."/>
            <person name="Joseph-Bartoli M."/>
            <person name="Toure-Kane C."/>
            <person name="Labat M."/>
        </authorList>
    </citation>
    <scope>NUCLEOTIDE SEQUENCE [LARGE SCALE GENOMIC DNA]</scope>
    <source>
        <strain evidence="11 12">DSM 101509</strain>
    </source>
</reference>
<dbReference type="InterPro" id="IPR004358">
    <property type="entry name" value="Sig_transdc_His_kin-like_C"/>
</dbReference>
<dbReference type="PROSITE" id="PS50109">
    <property type="entry name" value="HIS_KIN"/>
    <property type="match status" value="1"/>
</dbReference>
<dbReference type="SUPFAM" id="SSF52172">
    <property type="entry name" value="CheY-like"/>
    <property type="match status" value="1"/>
</dbReference>
<dbReference type="CDD" id="cd00130">
    <property type="entry name" value="PAS"/>
    <property type="match status" value="2"/>
</dbReference>
<feature type="transmembrane region" description="Helical" evidence="7">
    <location>
        <begin position="40"/>
        <end position="61"/>
    </location>
</feature>
<accession>A0A6N6N2C6</accession>
<evidence type="ECO:0000256" key="4">
    <source>
        <dbReference type="ARBA" id="ARBA00023012"/>
    </source>
</evidence>
<feature type="coiled-coil region" evidence="6">
    <location>
        <begin position="182"/>
        <end position="219"/>
    </location>
</feature>
<feature type="domain" description="PAS" evidence="10">
    <location>
        <begin position="75"/>
        <end position="130"/>
    </location>
</feature>
<dbReference type="Proteomes" id="UP000438699">
    <property type="component" value="Unassembled WGS sequence"/>
</dbReference>
<dbReference type="FunFam" id="3.30.565.10:FF:000010">
    <property type="entry name" value="Sensor histidine kinase RcsC"/>
    <property type="match status" value="1"/>
</dbReference>
<comment type="catalytic activity">
    <reaction evidence="1">
        <text>ATP + protein L-histidine = ADP + protein N-phospho-L-histidine.</text>
        <dbReference type="EC" id="2.7.13.3"/>
    </reaction>
</comment>
<dbReference type="InterPro" id="IPR011006">
    <property type="entry name" value="CheY-like_superfamily"/>
</dbReference>
<dbReference type="Pfam" id="PF13426">
    <property type="entry name" value="PAS_9"/>
    <property type="match status" value="3"/>
</dbReference>
<feature type="modified residue" description="4-aspartylphosphate" evidence="5">
    <location>
        <position position="790"/>
    </location>
</feature>
<evidence type="ECO:0000259" key="10">
    <source>
        <dbReference type="PROSITE" id="PS50112"/>
    </source>
</evidence>
<dbReference type="PANTHER" id="PTHR45339">
    <property type="entry name" value="HYBRID SIGNAL TRANSDUCTION HISTIDINE KINASE J"/>
    <property type="match status" value="1"/>
</dbReference>
<dbReference type="NCBIfam" id="TIGR00229">
    <property type="entry name" value="sensory_box"/>
    <property type="match status" value="2"/>
</dbReference>
<dbReference type="Gene3D" id="3.40.50.2300">
    <property type="match status" value="1"/>
</dbReference>
<dbReference type="SUPFAM" id="SSF55874">
    <property type="entry name" value="ATPase domain of HSP90 chaperone/DNA topoisomerase II/histidine kinase"/>
    <property type="match status" value="1"/>
</dbReference>
<dbReference type="InterPro" id="IPR036890">
    <property type="entry name" value="HATPase_C_sf"/>
</dbReference>
<feature type="domain" description="Response regulatory" evidence="9">
    <location>
        <begin position="741"/>
        <end position="860"/>
    </location>
</feature>
<keyword evidence="4" id="KW-0902">Two-component regulatory system</keyword>
<dbReference type="InterPro" id="IPR035965">
    <property type="entry name" value="PAS-like_dom_sf"/>
</dbReference>
<dbReference type="SMART" id="SM00091">
    <property type="entry name" value="PAS"/>
    <property type="match status" value="3"/>
</dbReference>
<evidence type="ECO:0000256" key="6">
    <source>
        <dbReference type="SAM" id="Coils"/>
    </source>
</evidence>
<evidence type="ECO:0000256" key="5">
    <source>
        <dbReference type="PROSITE-ProRule" id="PRU00169"/>
    </source>
</evidence>
<keyword evidence="7" id="KW-0812">Transmembrane</keyword>
<dbReference type="RefSeq" id="WP_151150819.1">
    <property type="nucleotide sequence ID" value="NZ_WAIE01000003.1"/>
</dbReference>
<dbReference type="SUPFAM" id="SSF47384">
    <property type="entry name" value="Homodimeric domain of signal transducing histidine kinase"/>
    <property type="match status" value="1"/>
</dbReference>
<dbReference type="PROSITE" id="PS50110">
    <property type="entry name" value="RESPONSE_REGULATORY"/>
    <property type="match status" value="1"/>
</dbReference>
<keyword evidence="6" id="KW-0175">Coiled coil</keyword>
<gene>
    <name evidence="11" type="ORF">F8A88_09025</name>
</gene>
<dbReference type="InterPro" id="IPR036097">
    <property type="entry name" value="HisK_dim/P_sf"/>
</dbReference>
<dbReference type="InterPro" id="IPR003661">
    <property type="entry name" value="HisK_dim/P_dom"/>
</dbReference>
<dbReference type="SMART" id="SM00448">
    <property type="entry name" value="REC"/>
    <property type="match status" value="1"/>
</dbReference>
<dbReference type="SMART" id="SM00387">
    <property type="entry name" value="HATPase_c"/>
    <property type="match status" value="1"/>
</dbReference>
<dbReference type="CDD" id="cd16922">
    <property type="entry name" value="HATPase_EvgS-ArcB-TorS-like"/>
    <property type="match status" value="1"/>
</dbReference>
<dbReference type="EMBL" id="WAIE01000003">
    <property type="protein sequence ID" value="KAB1441727.1"/>
    <property type="molecule type" value="Genomic_DNA"/>
</dbReference>
<protein>
    <recommendedName>
        <fullName evidence="2">histidine kinase</fullName>
        <ecNumber evidence="2">2.7.13.3</ecNumber>
    </recommendedName>
</protein>
<name>A0A6N6N2C6_9BACT</name>
<dbReference type="InterPro" id="IPR005467">
    <property type="entry name" value="His_kinase_dom"/>
</dbReference>
<dbReference type="CDD" id="cd17546">
    <property type="entry name" value="REC_hyHK_CKI1_RcsC-like"/>
    <property type="match status" value="1"/>
</dbReference>
<organism evidence="11 12">
    <name type="scientific">Pseudodesulfovibrio senegalensis</name>
    <dbReference type="NCBI Taxonomy" id="1721087"/>
    <lineage>
        <taxon>Bacteria</taxon>
        <taxon>Pseudomonadati</taxon>
        <taxon>Thermodesulfobacteriota</taxon>
        <taxon>Desulfovibrionia</taxon>
        <taxon>Desulfovibrionales</taxon>
        <taxon>Desulfovibrionaceae</taxon>
    </lineage>
</organism>
<dbReference type="OrthoDB" id="8477705at2"/>
<comment type="caution">
    <text evidence="11">The sequence shown here is derived from an EMBL/GenBank/DDBJ whole genome shotgun (WGS) entry which is preliminary data.</text>
</comment>
<evidence type="ECO:0000256" key="3">
    <source>
        <dbReference type="ARBA" id="ARBA00022553"/>
    </source>
</evidence>
<evidence type="ECO:0000256" key="2">
    <source>
        <dbReference type="ARBA" id="ARBA00012438"/>
    </source>
</evidence>
<dbReference type="CDD" id="cd00082">
    <property type="entry name" value="HisKA"/>
    <property type="match status" value="1"/>
</dbReference>
<keyword evidence="7" id="KW-1133">Transmembrane helix</keyword>
<dbReference type="PRINTS" id="PR00344">
    <property type="entry name" value="BCTRLSENSOR"/>
</dbReference>